<organism evidence="10 11">
    <name type="scientific">Spirodela intermedia</name>
    <name type="common">Intermediate duckweed</name>
    <dbReference type="NCBI Taxonomy" id="51605"/>
    <lineage>
        <taxon>Eukaryota</taxon>
        <taxon>Viridiplantae</taxon>
        <taxon>Streptophyta</taxon>
        <taxon>Embryophyta</taxon>
        <taxon>Tracheophyta</taxon>
        <taxon>Spermatophyta</taxon>
        <taxon>Magnoliopsida</taxon>
        <taxon>Liliopsida</taxon>
        <taxon>Araceae</taxon>
        <taxon>Lemnoideae</taxon>
        <taxon>Spirodela</taxon>
    </lineage>
</organism>
<evidence type="ECO:0000256" key="7">
    <source>
        <dbReference type="PROSITE-ProRule" id="PRU00146"/>
    </source>
</evidence>
<evidence type="ECO:0000313" key="10">
    <source>
        <dbReference type="EMBL" id="CAA7405554.1"/>
    </source>
</evidence>
<evidence type="ECO:0000256" key="2">
    <source>
        <dbReference type="ARBA" id="ARBA00022723"/>
    </source>
</evidence>
<gene>
    <name evidence="10" type="ORF">SI8410_11016232</name>
</gene>
<dbReference type="GO" id="GO:0042393">
    <property type="term" value="F:histone binding"/>
    <property type="evidence" value="ECO:0007669"/>
    <property type="project" value="TreeGrafter"/>
</dbReference>
<sequence>MVQPSVPQAPPMPPGSWQVRCAGCHWILTVAPGMTEFSCPKCQLPQMLPPELMAASAGRRGPPQAQGIDPTKIQLPCARCKAILNVPHGLSRFNCPQCGVDLAVDLTKLHQYFSSAPVPFPLTPGMLPLESLEEVNEVAVDVEREEDEGGPVADTFMDYRPAKLSMGDPHPDPIVETSSLSAVQPPEPTYDLKIAKELEISKTLSSFQIETTVYACQRHLHHLPNGSRAAFFIGDGAGVGKGRTIAGLIWENWQHERHKALWISVGSDLKFDARRDLDDVGATTVEVHALNKLPYSKLDSKAVGIKDGVIFLTYSSLIASSDKGRSRLQQLLQWCGSEYDGLLIFDECHKAKNLIPETGSQPTRTGEAVLEIQARLPEARVIYCSATGASEPRNMGYMVRLGLWGAGTCFPKFHDFLGALDKGGVGALELVAMDMKARGMYVCRTLSYKGADFEVIEAPLEEKMMNMYNKAAEFWAELRVELLSASAFLYEEKPTSNQLWRLYWASHQRFFRHMCMSAKVPAVVRLAKQALLENKCAVIGLQSTGEARTEEAVTKYGLELDDFVSGPKELLVKLVEENYPLPPDPEPLSGDDCEKTPQKKRHLASPSIPTKGRARKAAKWVPPEIDSDEELLMDSDFESGESDDEFQICDVCNVEEERKKLVRCSCCGQHFHPSCLVPPLLDLPSANWSCHSCKEKTDEYLQGRHAYVAEMRKRYEAAKDRKLKILEIIRSLDLPNNPLDDIIDQLGGPENVAEITGRRGMLVRASGGKGVIYQARSTKEVSMEMVNMHEKQLFMDGKKLVAVISEAGSAGVSLHADRRAINQKRRVHITLELPWSADRAIQQFGRSHRSNQACAPEYRLIFTNLGGERRFASTVAKRLETLGALTQGDRRAGLSLSAYNYDCSYGKKALVMMYKGIMEQDPLPVAPPGCSPEKPASIQEFLIKAKAALISVGVVRDTIIGSGKDIGKLSGRIVDSDMHDVGRFLNRLLGLPPYFQNRLFEFFTNILDLLISNARKEGQFDFGIVDIKANVIELRGPPKTVHVDQMTGAPTMLFTFTVDRGMTWEFAKSLLDERQKDEAGSANNGFYESRREWMGRRHFVLAFESSSSEVFKIFRPAVGEALREMPYSELKSKYRKVSSIENAHAGWQDEYDISCRQCMHGPKCRLAGYCTVGRRLQEVNVLGGLILPVWGTIEKALSKQSRQSHKRIRVVRLETTVDHKRVVGLLIPNAAVEAVLQDLSWVEEIDD</sequence>
<dbReference type="InterPro" id="IPR026741">
    <property type="entry name" value="SNO"/>
</dbReference>
<feature type="region of interest" description="Disordered" evidence="8">
    <location>
        <begin position="581"/>
        <end position="608"/>
    </location>
</feature>
<dbReference type="Gene3D" id="3.40.50.300">
    <property type="entry name" value="P-loop containing nucleotide triphosphate hydrolases"/>
    <property type="match status" value="1"/>
</dbReference>
<dbReference type="SMART" id="SM00249">
    <property type="entry name" value="PHD"/>
    <property type="match status" value="1"/>
</dbReference>
<evidence type="ECO:0000256" key="8">
    <source>
        <dbReference type="SAM" id="MobiDB-lite"/>
    </source>
</evidence>
<evidence type="ECO:0000259" key="9">
    <source>
        <dbReference type="PROSITE" id="PS50016"/>
    </source>
</evidence>
<dbReference type="PANTHER" id="PTHR12706:SF13">
    <property type="entry name" value="PROTEIN FORGETTER 1"/>
    <property type="match status" value="1"/>
</dbReference>
<keyword evidence="5" id="KW-0805">Transcription regulation</keyword>
<dbReference type="InterPro" id="IPR019787">
    <property type="entry name" value="Znf_PHD-finger"/>
</dbReference>
<dbReference type="InterPro" id="IPR013083">
    <property type="entry name" value="Znf_RING/FYVE/PHD"/>
</dbReference>
<evidence type="ECO:0000313" key="11">
    <source>
        <dbReference type="Proteomes" id="UP000663760"/>
    </source>
</evidence>
<dbReference type="InterPro" id="IPR026937">
    <property type="entry name" value="SBNO_Helicase_C_dom"/>
</dbReference>
<dbReference type="Pfam" id="PF23547">
    <property type="entry name" value="Zn_ribbon_FGT1_1"/>
    <property type="match status" value="1"/>
</dbReference>
<dbReference type="InterPro" id="IPR019786">
    <property type="entry name" value="Zinc_finger_PHD-type_CS"/>
</dbReference>
<accession>A0A7I8L8G1</accession>
<dbReference type="InterPro" id="IPR001965">
    <property type="entry name" value="Znf_PHD"/>
</dbReference>
<dbReference type="GO" id="GO:0031490">
    <property type="term" value="F:chromatin DNA binding"/>
    <property type="evidence" value="ECO:0007669"/>
    <property type="project" value="TreeGrafter"/>
</dbReference>
<keyword evidence="3 7" id="KW-0863">Zinc-finger</keyword>
<evidence type="ECO:0000256" key="1">
    <source>
        <dbReference type="ARBA" id="ARBA00006992"/>
    </source>
</evidence>
<evidence type="ECO:0000256" key="6">
    <source>
        <dbReference type="ARBA" id="ARBA00023163"/>
    </source>
</evidence>
<dbReference type="Pfam" id="PF13872">
    <property type="entry name" value="AAA_34"/>
    <property type="match status" value="1"/>
</dbReference>
<keyword evidence="4" id="KW-0862">Zinc</keyword>
<dbReference type="SUPFAM" id="SSF57903">
    <property type="entry name" value="FYVE/PHD zinc finger"/>
    <property type="match status" value="1"/>
</dbReference>
<dbReference type="FunFam" id="3.40.50.300:FF:000342">
    <property type="entry name" value="Protein strawberry notch homolog 2"/>
    <property type="match status" value="1"/>
</dbReference>
<dbReference type="GO" id="GO:0008270">
    <property type="term" value="F:zinc ion binding"/>
    <property type="evidence" value="ECO:0007669"/>
    <property type="project" value="UniProtKB-KW"/>
</dbReference>
<keyword evidence="11" id="KW-1185">Reference proteome</keyword>
<dbReference type="Pfam" id="PF00628">
    <property type="entry name" value="PHD"/>
    <property type="match status" value="1"/>
</dbReference>
<dbReference type="OrthoDB" id="421838at2759"/>
<evidence type="ECO:0000256" key="3">
    <source>
        <dbReference type="ARBA" id="ARBA00022771"/>
    </source>
</evidence>
<dbReference type="PANTHER" id="PTHR12706">
    <property type="entry name" value="STRAWBERRY NOTCH-RELATED"/>
    <property type="match status" value="1"/>
</dbReference>
<evidence type="ECO:0000256" key="5">
    <source>
        <dbReference type="ARBA" id="ARBA00023015"/>
    </source>
</evidence>
<dbReference type="InterPro" id="IPR057025">
    <property type="entry name" value="Znr_FGT1_2"/>
</dbReference>
<dbReference type="InterPro" id="IPR057332">
    <property type="entry name" value="SBNO_a/b_dom"/>
</dbReference>
<evidence type="ECO:0000256" key="4">
    <source>
        <dbReference type="ARBA" id="ARBA00022833"/>
    </source>
</evidence>
<dbReference type="InterPro" id="IPR027417">
    <property type="entry name" value="P-loop_NTPase"/>
</dbReference>
<dbReference type="InterPro" id="IPR011011">
    <property type="entry name" value="Znf_FYVE_PHD"/>
</dbReference>
<keyword evidence="6" id="KW-0804">Transcription</keyword>
<dbReference type="AlphaFoldDB" id="A0A7I8L8G1"/>
<dbReference type="GO" id="GO:0005634">
    <property type="term" value="C:nucleus"/>
    <property type="evidence" value="ECO:0007669"/>
    <property type="project" value="TreeGrafter"/>
</dbReference>
<dbReference type="Proteomes" id="UP000663760">
    <property type="component" value="Chromosome 11"/>
</dbReference>
<proteinExistence type="inferred from homology"/>
<name>A0A7I8L8G1_SPIIN</name>
<dbReference type="InterPro" id="IPR057024">
    <property type="entry name" value="Znr_FGT1_1"/>
</dbReference>
<feature type="domain" description="PHD-type" evidence="9">
    <location>
        <begin position="646"/>
        <end position="696"/>
    </location>
</feature>
<dbReference type="EMBL" id="LR746274">
    <property type="protein sequence ID" value="CAA7405554.1"/>
    <property type="molecule type" value="Genomic_DNA"/>
</dbReference>
<dbReference type="PROSITE" id="PS50016">
    <property type="entry name" value="ZF_PHD_2"/>
    <property type="match status" value="1"/>
</dbReference>
<dbReference type="Pfam" id="PF13871">
    <property type="entry name" value="Helicase_C_4"/>
    <property type="match status" value="1"/>
</dbReference>
<dbReference type="Pfam" id="PF23548">
    <property type="entry name" value="Zn_ribbon_FGT1_2"/>
    <property type="match status" value="1"/>
</dbReference>
<dbReference type="Pfam" id="PF25373">
    <property type="entry name" value="SBNO"/>
    <property type="match status" value="1"/>
</dbReference>
<protein>
    <recommendedName>
        <fullName evidence="9">PHD-type domain-containing protein</fullName>
    </recommendedName>
</protein>
<dbReference type="PROSITE" id="PS01359">
    <property type="entry name" value="ZF_PHD_1"/>
    <property type="match status" value="1"/>
</dbReference>
<keyword evidence="2" id="KW-0479">Metal-binding</keyword>
<dbReference type="GO" id="GO:0006355">
    <property type="term" value="P:regulation of DNA-templated transcription"/>
    <property type="evidence" value="ECO:0007669"/>
    <property type="project" value="InterPro"/>
</dbReference>
<reference evidence="10" key="1">
    <citation type="submission" date="2020-02" db="EMBL/GenBank/DDBJ databases">
        <authorList>
            <person name="Scholz U."/>
            <person name="Mascher M."/>
            <person name="Fiebig A."/>
        </authorList>
    </citation>
    <scope>NUCLEOTIDE SEQUENCE</scope>
</reference>
<comment type="similarity">
    <text evidence="1">Belongs to the SBNO family.</text>
</comment>
<dbReference type="Gene3D" id="3.30.40.10">
    <property type="entry name" value="Zinc/RING finger domain, C3HC4 (zinc finger)"/>
    <property type="match status" value="1"/>
</dbReference>
<dbReference type="InterPro" id="IPR039187">
    <property type="entry name" value="SNO_AAA"/>
</dbReference>
<dbReference type="SUPFAM" id="SSF52540">
    <property type="entry name" value="P-loop containing nucleoside triphosphate hydrolases"/>
    <property type="match status" value="2"/>
</dbReference>